<sequence>MSSDRNSPPLPSLPTDRRRASITGQTFQDLFSRNASCGGPSTTSAYPGPITSAAAQAQRRRLSLTTIGLSGSPNQTSPFSAVRPRTESISSANSGSVDESPFEDDPAPSASSNPATPFARRLSFGARALRDVRTSNGNIGNSNGRPSVDKTLSPPIAKGRGLSLSTSSTFPFPLPIRARHASTPASDSEPVSLASRSFSHVHPHATATRSENQPAHNLDAHELTILLFHTGEGYNFAENLRSRAERSSIVGAHQGVPSPPAPGQQHHRAKSVSVMEPPARDIPKQAKVPDAFQERILKGDFYMD</sequence>
<evidence type="ECO:0000256" key="1">
    <source>
        <dbReference type="SAM" id="MobiDB-lite"/>
    </source>
</evidence>
<protein>
    <submittedName>
        <fullName evidence="2">Uncharacterized protein</fullName>
    </submittedName>
</protein>
<feature type="compositionally biased region" description="Polar residues" evidence="1">
    <location>
        <begin position="22"/>
        <end position="45"/>
    </location>
</feature>
<dbReference type="EMBL" id="KV744876">
    <property type="protein sequence ID" value="OCK82878.1"/>
    <property type="molecule type" value="Genomic_DNA"/>
</dbReference>
<proteinExistence type="predicted"/>
<evidence type="ECO:0000313" key="2">
    <source>
        <dbReference type="EMBL" id="OCK82878.1"/>
    </source>
</evidence>
<feature type="compositionally biased region" description="Polar residues" evidence="1">
    <location>
        <begin position="63"/>
        <end position="79"/>
    </location>
</feature>
<dbReference type="AlphaFoldDB" id="A0A8E2JHP0"/>
<dbReference type="Proteomes" id="UP000250266">
    <property type="component" value="Unassembled WGS sequence"/>
</dbReference>
<feature type="compositionally biased region" description="Polar residues" evidence="1">
    <location>
        <begin position="134"/>
        <end position="145"/>
    </location>
</feature>
<organism evidence="2 3">
    <name type="scientific">Lepidopterella palustris CBS 459.81</name>
    <dbReference type="NCBI Taxonomy" id="1314670"/>
    <lineage>
        <taxon>Eukaryota</taxon>
        <taxon>Fungi</taxon>
        <taxon>Dikarya</taxon>
        <taxon>Ascomycota</taxon>
        <taxon>Pezizomycotina</taxon>
        <taxon>Dothideomycetes</taxon>
        <taxon>Pleosporomycetidae</taxon>
        <taxon>Mytilinidiales</taxon>
        <taxon>Argynnaceae</taxon>
        <taxon>Lepidopterella</taxon>
    </lineage>
</organism>
<accession>A0A8E2JHP0</accession>
<feature type="region of interest" description="Disordered" evidence="1">
    <location>
        <begin position="254"/>
        <end position="276"/>
    </location>
</feature>
<feature type="region of interest" description="Disordered" evidence="1">
    <location>
        <begin position="133"/>
        <end position="164"/>
    </location>
</feature>
<feature type="compositionally biased region" description="Polar residues" evidence="1">
    <location>
        <begin position="87"/>
        <end position="97"/>
    </location>
</feature>
<name>A0A8E2JHP0_9PEZI</name>
<dbReference type="OrthoDB" id="5384020at2759"/>
<reference evidence="2 3" key="1">
    <citation type="journal article" date="2016" name="Nat. Commun.">
        <title>Ectomycorrhizal ecology is imprinted in the genome of the dominant symbiotic fungus Cenococcum geophilum.</title>
        <authorList>
            <consortium name="DOE Joint Genome Institute"/>
            <person name="Peter M."/>
            <person name="Kohler A."/>
            <person name="Ohm R.A."/>
            <person name="Kuo A."/>
            <person name="Krutzmann J."/>
            <person name="Morin E."/>
            <person name="Arend M."/>
            <person name="Barry K.W."/>
            <person name="Binder M."/>
            <person name="Choi C."/>
            <person name="Clum A."/>
            <person name="Copeland A."/>
            <person name="Grisel N."/>
            <person name="Haridas S."/>
            <person name="Kipfer T."/>
            <person name="LaButti K."/>
            <person name="Lindquist E."/>
            <person name="Lipzen A."/>
            <person name="Maire R."/>
            <person name="Meier B."/>
            <person name="Mihaltcheva S."/>
            <person name="Molinier V."/>
            <person name="Murat C."/>
            <person name="Poggeler S."/>
            <person name="Quandt C.A."/>
            <person name="Sperisen C."/>
            <person name="Tritt A."/>
            <person name="Tisserant E."/>
            <person name="Crous P.W."/>
            <person name="Henrissat B."/>
            <person name="Nehls U."/>
            <person name="Egli S."/>
            <person name="Spatafora J.W."/>
            <person name="Grigoriev I.V."/>
            <person name="Martin F.M."/>
        </authorList>
    </citation>
    <scope>NUCLEOTIDE SEQUENCE [LARGE SCALE GENOMIC DNA]</scope>
    <source>
        <strain evidence="2 3">CBS 459.81</strain>
    </source>
</reference>
<keyword evidence="3" id="KW-1185">Reference proteome</keyword>
<gene>
    <name evidence="2" type="ORF">K432DRAFT_207363</name>
</gene>
<feature type="region of interest" description="Disordered" evidence="1">
    <location>
        <begin position="180"/>
        <end position="216"/>
    </location>
</feature>
<feature type="region of interest" description="Disordered" evidence="1">
    <location>
        <begin position="1"/>
        <end position="118"/>
    </location>
</feature>
<evidence type="ECO:0000313" key="3">
    <source>
        <dbReference type="Proteomes" id="UP000250266"/>
    </source>
</evidence>